<dbReference type="Gene3D" id="3.40.50.2300">
    <property type="match status" value="1"/>
</dbReference>
<name>A0A6J4USS3_9BACT</name>
<dbReference type="PROSITE" id="PS50110">
    <property type="entry name" value="RESPONSE_REGULATORY"/>
    <property type="match status" value="1"/>
</dbReference>
<keyword evidence="1 2" id="KW-0597">Phosphoprotein</keyword>
<dbReference type="InterPro" id="IPR050595">
    <property type="entry name" value="Bact_response_regulator"/>
</dbReference>
<accession>A0A6J4USS3</accession>
<feature type="domain" description="Response regulatory" evidence="3">
    <location>
        <begin position="9"/>
        <end position="126"/>
    </location>
</feature>
<dbReference type="Pfam" id="PF00072">
    <property type="entry name" value="Response_reg"/>
    <property type="match status" value="1"/>
</dbReference>
<evidence type="ECO:0000256" key="2">
    <source>
        <dbReference type="PROSITE-ProRule" id="PRU00169"/>
    </source>
</evidence>
<gene>
    <name evidence="4" type="ORF">AVDCRST_MAG59-2314</name>
</gene>
<feature type="modified residue" description="4-aspartylphosphate" evidence="2">
    <location>
        <position position="57"/>
    </location>
</feature>
<dbReference type="PANTHER" id="PTHR44591:SF3">
    <property type="entry name" value="RESPONSE REGULATORY DOMAIN-CONTAINING PROTEIN"/>
    <property type="match status" value="1"/>
</dbReference>
<dbReference type="AlphaFoldDB" id="A0A6J4USS3"/>
<proteinExistence type="predicted"/>
<dbReference type="SMART" id="SM00448">
    <property type="entry name" value="REC"/>
    <property type="match status" value="1"/>
</dbReference>
<dbReference type="InterPro" id="IPR001789">
    <property type="entry name" value="Sig_transdc_resp-reg_receiver"/>
</dbReference>
<organism evidence="4">
    <name type="scientific">uncultured Thermomicrobiales bacterium</name>
    <dbReference type="NCBI Taxonomy" id="1645740"/>
    <lineage>
        <taxon>Bacteria</taxon>
        <taxon>Pseudomonadati</taxon>
        <taxon>Thermomicrobiota</taxon>
        <taxon>Thermomicrobia</taxon>
        <taxon>Thermomicrobiales</taxon>
        <taxon>environmental samples</taxon>
    </lineage>
</organism>
<dbReference type="EMBL" id="CADCWF010000150">
    <property type="protein sequence ID" value="CAA9558841.1"/>
    <property type="molecule type" value="Genomic_DNA"/>
</dbReference>
<dbReference type="PANTHER" id="PTHR44591">
    <property type="entry name" value="STRESS RESPONSE REGULATOR PROTEIN 1"/>
    <property type="match status" value="1"/>
</dbReference>
<reference evidence="4" key="1">
    <citation type="submission" date="2020-02" db="EMBL/GenBank/DDBJ databases">
        <authorList>
            <person name="Meier V. D."/>
        </authorList>
    </citation>
    <scope>NUCLEOTIDE SEQUENCE</scope>
    <source>
        <strain evidence="4">AVDCRST_MAG59</strain>
    </source>
</reference>
<dbReference type="SUPFAM" id="SSF52172">
    <property type="entry name" value="CheY-like"/>
    <property type="match status" value="1"/>
</dbReference>
<sequence>MAVAQERPRVLVVEDDGTVRALLALVLEDGGWRVLESDHALEANDISQLRPGVVVLDLGLGAGGDGMSMLEAIRSTPGAREVPVVVCTADHGRARDGASRLRDLGASVLLKPFDVGDLLRAVNFHRAPESQSST</sequence>
<evidence type="ECO:0000256" key="1">
    <source>
        <dbReference type="ARBA" id="ARBA00022553"/>
    </source>
</evidence>
<dbReference type="GO" id="GO:0000160">
    <property type="term" value="P:phosphorelay signal transduction system"/>
    <property type="evidence" value="ECO:0007669"/>
    <property type="project" value="InterPro"/>
</dbReference>
<protein>
    <recommendedName>
        <fullName evidence="3">Response regulatory domain-containing protein</fullName>
    </recommendedName>
</protein>
<evidence type="ECO:0000313" key="4">
    <source>
        <dbReference type="EMBL" id="CAA9558841.1"/>
    </source>
</evidence>
<dbReference type="InterPro" id="IPR011006">
    <property type="entry name" value="CheY-like_superfamily"/>
</dbReference>
<evidence type="ECO:0000259" key="3">
    <source>
        <dbReference type="PROSITE" id="PS50110"/>
    </source>
</evidence>